<keyword evidence="2" id="KW-1133">Transmembrane helix</keyword>
<keyword evidence="2" id="KW-0472">Membrane</keyword>
<feature type="signal peptide" evidence="3">
    <location>
        <begin position="1"/>
        <end position="20"/>
    </location>
</feature>
<sequence>MFMGFLLHLLILGGSPICSGYFSPDTTDYDAYGLKMAANNLILVESQPDNTAFFILFPPYNNVSTGQQFSLDYDDGNGYVYSVGVGFQASDSNFYAVGQVATGNGQDIDLSGGNATFIAYYNATNDVQCGQIARTIISEIPFLPDDFLVMVVHPTGQFALGLAPNFAFIFNPSGSPTLITKTSVWSNSSFTPRAADIDTNFTIVAGIRTNSASSRALASVVVYLIDNTLSHIYSTWTYVPTANSWQSQLKFSGYDSWSVKYTMSVDINNYNPTRVLVGVPCVNTVFHFIVGGGGTTLNLTDQRSSGNSVGFGKGVAWISSDQAAILANIYTLTFSSWLSSQIWVYTQLPSTSLVSTPIAIIPNSQQPIPSTISSELINLVSTPSGLVVLDVSGGILFILSTPPSYYASTDPNLAPDSIAIPSISTTQSCLAGMMKSDTGLHPCSLCPRGWRSSIGSINCTACNASAFCPPGAVAEVSQTELQTILQAYPYYKNPDTTLFDDVLLKNVFHIGSTRHCVVVSPIFWTLIVLIPLLALIGILLMCQKCSRSLHDSARMKTIKTWLKRTDLVAEGENWIGGLFTLALIVLLIQTYVFANNFMFQYPAASVGNSNFACDVTLRNALFDTSLKSLAIPPSSEEQDMFDLLNNQQWTLNVNLINTAINCSSISPYEIIGTSSIALSLATCKNVNSAVKATIVLSNHAEQLQIVINDINVIGGIAVGFTGPGSTAGSKSVQQMNFIQAFYNTNETLAQSILIALQLIMAINETESLSGSETQYSGIWYPIYTVDKSTILVTRDEYAILSNLTQTTIIITLTDSSYYINHVQSPLAKQPEVIFKTFLVTLIILEMSGLCFLISKLIIFPLIKFLFCRHKKLRTKIFGENEKSGEEKDEEYEMEEEKGHAANLEGQHHKSSGYKSAKVYSNSAHHNQLDKFKESHLDASTEERNDSK</sequence>
<protein>
    <submittedName>
        <fullName evidence="5">Uncharacterized protein</fullName>
    </submittedName>
</protein>
<proteinExistence type="predicted"/>
<evidence type="ECO:0000256" key="3">
    <source>
        <dbReference type="SAM" id="SignalP"/>
    </source>
</evidence>
<feature type="transmembrane region" description="Helical" evidence="2">
    <location>
        <begin position="837"/>
        <end position="866"/>
    </location>
</feature>
<dbReference type="EMBL" id="CAJNYD010002933">
    <property type="protein sequence ID" value="CAF3462472.1"/>
    <property type="molecule type" value="Genomic_DNA"/>
</dbReference>
<feature type="transmembrane region" description="Helical" evidence="2">
    <location>
        <begin position="574"/>
        <end position="594"/>
    </location>
</feature>
<dbReference type="Proteomes" id="UP000663833">
    <property type="component" value="Unassembled WGS sequence"/>
</dbReference>
<dbReference type="Proteomes" id="UP000663851">
    <property type="component" value="Unassembled WGS sequence"/>
</dbReference>
<reference evidence="5" key="1">
    <citation type="submission" date="2021-02" db="EMBL/GenBank/DDBJ databases">
        <authorList>
            <person name="Nowell W R."/>
        </authorList>
    </citation>
    <scope>NUCLEOTIDE SEQUENCE</scope>
</reference>
<evidence type="ECO:0000256" key="1">
    <source>
        <dbReference type="SAM" id="MobiDB-lite"/>
    </source>
</evidence>
<organism evidence="5 6">
    <name type="scientific">Rotaria socialis</name>
    <dbReference type="NCBI Taxonomy" id="392032"/>
    <lineage>
        <taxon>Eukaryota</taxon>
        <taxon>Metazoa</taxon>
        <taxon>Spiralia</taxon>
        <taxon>Gnathifera</taxon>
        <taxon>Rotifera</taxon>
        <taxon>Eurotatoria</taxon>
        <taxon>Bdelloidea</taxon>
        <taxon>Philodinida</taxon>
        <taxon>Philodinidae</taxon>
        <taxon>Rotaria</taxon>
    </lineage>
</organism>
<name>A0A820WB16_9BILA</name>
<comment type="caution">
    <text evidence="5">The sequence shown here is derived from an EMBL/GenBank/DDBJ whole genome shotgun (WGS) entry which is preliminary data.</text>
</comment>
<feature type="chain" id="PRO_5036237513" evidence="3">
    <location>
        <begin position="21"/>
        <end position="947"/>
    </location>
</feature>
<evidence type="ECO:0000313" key="6">
    <source>
        <dbReference type="Proteomes" id="UP000663851"/>
    </source>
</evidence>
<feature type="compositionally biased region" description="Basic and acidic residues" evidence="1">
    <location>
        <begin position="926"/>
        <end position="947"/>
    </location>
</feature>
<feature type="compositionally biased region" description="Acidic residues" evidence="1">
    <location>
        <begin position="886"/>
        <end position="895"/>
    </location>
</feature>
<accession>A0A820WB16</accession>
<evidence type="ECO:0000256" key="2">
    <source>
        <dbReference type="SAM" id="Phobius"/>
    </source>
</evidence>
<feature type="region of interest" description="Disordered" evidence="1">
    <location>
        <begin position="881"/>
        <end position="947"/>
    </location>
</feature>
<evidence type="ECO:0000313" key="5">
    <source>
        <dbReference type="EMBL" id="CAF4513203.1"/>
    </source>
</evidence>
<evidence type="ECO:0000313" key="4">
    <source>
        <dbReference type="EMBL" id="CAF3462472.1"/>
    </source>
</evidence>
<keyword evidence="3" id="KW-0732">Signal</keyword>
<dbReference type="AlphaFoldDB" id="A0A820WB16"/>
<dbReference type="EMBL" id="CAJOBO010004142">
    <property type="protein sequence ID" value="CAF4513203.1"/>
    <property type="molecule type" value="Genomic_DNA"/>
</dbReference>
<feature type="transmembrane region" description="Helical" evidence="2">
    <location>
        <begin position="522"/>
        <end position="542"/>
    </location>
</feature>
<gene>
    <name evidence="5" type="ORF">HFQ381_LOCUS28618</name>
    <name evidence="4" type="ORF">LUA448_LOCUS22751</name>
</gene>
<keyword evidence="2" id="KW-0812">Transmembrane</keyword>